<sequence length="235" mass="27154">MKVIFDNIVLDSTLSSLNASLNYPVENLQDSILKKRYQSVVTSDTITIDFSETLTVSSFWYVYTNATYLQLRLYVGSDSLVFTLTINNPESYIDAHYFSAVDADYAELDIIGPENVYLGVIALDDPVEFPDPENVWTEGYQDNSSVNENDDGNTLQDYIKPLKINNWKFRDVTRYDSNYYKDLYELTGIGKIIWVDAFEDNHDFLKPLYCKMTAPLQPTKNGRRYNFELNIKEAR</sequence>
<proteinExistence type="predicted"/>
<reference evidence="1" key="1">
    <citation type="journal article" date="2015" name="Nature">
        <title>Complex archaea that bridge the gap between prokaryotes and eukaryotes.</title>
        <authorList>
            <person name="Spang A."/>
            <person name="Saw J.H."/>
            <person name="Jorgensen S.L."/>
            <person name="Zaremba-Niedzwiedzka K."/>
            <person name="Martijn J."/>
            <person name="Lind A.E."/>
            <person name="van Eijk R."/>
            <person name="Schleper C."/>
            <person name="Guy L."/>
            <person name="Ettema T.J."/>
        </authorList>
    </citation>
    <scope>NUCLEOTIDE SEQUENCE</scope>
</reference>
<dbReference type="EMBL" id="LAZR01000593">
    <property type="protein sequence ID" value="KKN63347.1"/>
    <property type="molecule type" value="Genomic_DNA"/>
</dbReference>
<protein>
    <submittedName>
        <fullName evidence="1">Uncharacterized protein</fullName>
    </submittedName>
</protein>
<comment type="caution">
    <text evidence="1">The sequence shown here is derived from an EMBL/GenBank/DDBJ whole genome shotgun (WGS) entry which is preliminary data.</text>
</comment>
<gene>
    <name evidence="1" type="ORF">LCGC14_0502950</name>
</gene>
<organism evidence="1">
    <name type="scientific">marine sediment metagenome</name>
    <dbReference type="NCBI Taxonomy" id="412755"/>
    <lineage>
        <taxon>unclassified sequences</taxon>
        <taxon>metagenomes</taxon>
        <taxon>ecological metagenomes</taxon>
    </lineage>
</organism>
<evidence type="ECO:0000313" key="1">
    <source>
        <dbReference type="EMBL" id="KKN63347.1"/>
    </source>
</evidence>
<dbReference type="AlphaFoldDB" id="A0A0F9SM02"/>
<accession>A0A0F9SM02</accession>
<name>A0A0F9SM02_9ZZZZ</name>